<evidence type="ECO:0000313" key="1">
    <source>
        <dbReference type="EMBL" id="MBR0797300.1"/>
    </source>
</evidence>
<evidence type="ECO:0008006" key="3">
    <source>
        <dbReference type="Google" id="ProtNLM"/>
    </source>
</evidence>
<keyword evidence="2" id="KW-1185">Reference proteome</keyword>
<accession>A0ABS5FKJ6</accession>
<comment type="caution">
    <text evidence="1">The sequence shown here is derived from an EMBL/GenBank/DDBJ whole genome shotgun (WGS) entry which is preliminary data.</text>
</comment>
<organism evidence="1 2">
    <name type="scientific">Bradyrhizobium jicamae</name>
    <dbReference type="NCBI Taxonomy" id="280332"/>
    <lineage>
        <taxon>Bacteria</taxon>
        <taxon>Pseudomonadati</taxon>
        <taxon>Pseudomonadota</taxon>
        <taxon>Alphaproteobacteria</taxon>
        <taxon>Hyphomicrobiales</taxon>
        <taxon>Nitrobacteraceae</taxon>
        <taxon>Bradyrhizobium</taxon>
    </lineage>
</organism>
<evidence type="ECO:0000313" key="2">
    <source>
        <dbReference type="Proteomes" id="UP001315278"/>
    </source>
</evidence>
<dbReference type="EMBL" id="JAFCJH010000017">
    <property type="protein sequence ID" value="MBR0797300.1"/>
    <property type="molecule type" value="Genomic_DNA"/>
</dbReference>
<name>A0ABS5FKJ6_9BRAD</name>
<dbReference type="Proteomes" id="UP001315278">
    <property type="component" value="Unassembled WGS sequence"/>
</dbReference>
<protein>
    <recommendedName>
        <fullName evidence="3">Transcriptional regulator</fullName>
    </recommendedName>
</protein>
<proteinExistence type="predicted"/>
<reference evidence="2" key="1">
    <citation type="journal article" date="2021" name="ISME J.">
        <title>Evolutionary origin and ecological implication of a unique nif island in free-living Bradyrhizobium lineages.</title>
        <authorList>
            <person name="Tao J."/>
        </authorList>
    </citation>
    <scope>NUCLEOTIDE SEQUENCE [LARGE SCALE GENOMIC DNA]</scope>
    <source>
        <strain evidence="2">SZCCT0434</strain>
    </source>
</reference>
<sequence length="110" mass="11820">MRFGEEAVQDWHDALNSYAKRHGLTRSAATMEFASTTEARTIYKRIARQPRSAAVSKAAATANVSIETLAAQAFPDDPAPTAISKYLATPEGAEAYNAFTLAKTRAEQGA</sequence>
<dbReference type="RefSeq" id="WP_212493237.1">
    <property type="nucleotide sequence ID" value="NZ_JAFCJH010000017.1"/>
</dbReference>
<gene>
    <name evidence="1" type="ORF">JQ615_18080</name>
</gene>